<keyword evidence="2" id="KW-1185">Reference proteome</keyword>
<protein>
    <submittedName>
        <fullName evidence="1">AUGMIN subunit 7</fullName>
    </submittedName>
</protein>
<comment type="caution">
    <text evidence="1">The sequence shown here is derived from an EMBL/GenBank/DDBJ whole genome shotgun (WGS) entry which is preliminary data.</text>
</comment>
<evidence type="ECO:0000313" key="2">
    <source>
        <dbReference type="Proteomes" id="UP001164539"/>
    </source>
</evidence>
<organism evidence="1 2">
    <name type="scientific">Melia azedarach</name>
    <name type="common">Chinaberry tree</name>
    <dbReference type="NCBI Taxonomy" id="155640"/>
    <lineage>
        <taxon>Eukaryota</taxon>
        <taxon>Viridiplantae</taxon>
        <taxon>Streptophyta</taxon>
        <taxon>Embryophyta</taxon>
        <taxon>Tracheophyta</taxon>
        <taxon>Spermatophyta</taxon>
        <taxon>Magnoliopsida</taxon>
        <taxon>eudicotyledons</taxon>
        <taxon>Gunneridae</taxon>
        <taxon>Pentapetalae</taxon>
        <taxon>rosids</taxon>
        <taxon>malvids</taxon>
        <taxon>Sapindales</taxon>
        <taxon>Meliaceae</taxon>
        <taxon>Melia</taxon>
    </lineage>
</organism>
<dbReference type="Proteomes" id="UP001164539">
    <property type="component" value="Chromosome 4"/>
</dbReference>
<sequence length="331" mass="37326">MAAKQMEEIQRKLAMINYPRANAPAQSLLFAGMERYSLLEWLFFKLLGDKSPFSQQNLYGDAMDRDEETARIQYLAEIAKFLGITTAIDTEAIQGRGSYEDRTEMLRLIVDLVEASIYADNPEWSIDEQVAKDIHLIDSIAEKQALIFSEECKLFPADVQIQSIYPLPDVSELEIKLSEQSKILSNLQQKVADLAAKHAYNPDEDYQEVESQLRAHLEAFLETARTFNTIYTKEIRPWTHMMEVPQLHGFGPAANRLLEAYKMLLKFLGNLRNLRDSHAALAIGSSETVAGEPSSVTRIISECESALTFLNRDLSVLSASIAREQGEKATS</sequence>
<name>A0ACC1YEJ2_MELAZ</name>
<accession>A0ACC1YEJ2</accession>
<gene>
    <name evidence="1" type="ORF">OWV82_009095</name>
</gene>
<dbReference type="EMBL" id="CM051397">
    <property type="protein sequence ID" value="KAJ4721409.1"/>
    <property type="molecule type" value="Genomic_DNA"/>
</dbReference>
<evidence type="ECO:0000313" key="1">
    <source>
        <dbReference type="EMBL" id="KAJ4721409.1"/>
    </source>
</evidence>
<reference evidence="1 2" key="1">
    <citation type="journal article" date="2023" name="Science">
        <title>Complex scaffold remodeling in plant triterpene biosynthesis.</title>
        <authorList>
            <person name="De La Pena R."/>
            <person name="Hodgson H."/>
            <person name="Liu J.C."/>
            <person name="Stephenson M.J."/>
            <person name="Martin A.C."/>
            <person name="Owen C."/>
            <person name="Harkess A."/>
            <person name="Leebens-Mack J."/>
            <person name="Jimenez L.E."/>
            <person name="Osbourn A."/>
            <person name="Sattely E.S."/>
        </authorList>
    </citation>
    <scope>NUCLEOTIDE SEQUENCE [LARGE SCALE GENOMIC DNA]</scope>
    <source>
        <strain evidence="2">cv. JPN11</strain>
        <tissue evidence="1">Leaf</tissue>
    </source>
</reference>
<proteinExistence type="predicted"/>